<dbReference type="Pfam" id="PF03727">
    <property type="entry name" value="Hexokinase_2"/>
    <property type="match status" value="1"/>
</dbReference>
<proteinExistence type="inferred from homology"/>
<dbReference type="InterPro" id="IPR043129">
    <property type="entry name" value="ATPase_NBD"/>
</dbReference>
<dbReference type="Pfam" id="PF00349">
    <property type="entry name" value="Hexokinase_1"/>
    <property type="match status" value="1"/>
</dbReference>
<evidence type="ECO:0000256" key="8">
    <source>
        <dbReference type="RuleBase" id="RU362007"/>
    </source>
</evidence>
<dbReference type="PRINTS" id="PR00475">
    <property type="entry name" value="HEXOKINASE"/>
</dbReference>
<evidence type="ECO:0000313" key="12">
    <source>
        <dbReference type="Proteomes" id="UP001610335"/>
    </source>
</evidence>
<evidence type="ECO:0000313" key="11">
    <source>
        <dbReference type="EMBL" id="KAL2830215.1"/>
    </source>
</evidence>
<evidence type="ECO:0000259" key="10">
    <source>
        <dbReference type="Pfam" id="PF03727"/>
    </source>
</evidence>
<feature type="domain" description="Hexokinase N-terminal" evidence="9">
    <location>
        <begin position="9"/>
        <end position="214"/>
    </location>
</feature>
<accession>A0ABR4IR23</accession>
<dbReference type="PROSITE" id="PS00378">
    <property type="entry name" value="HEXOKINASE_1"/>
    <property type="match status" value="1"/>
</dbReference>
<evidence type="ECO:0000256" key="6">
    <source>
        <dbReference type="ARBA" id="ARBA00022840"/>
    </source>
</evidence>
<reference evidence="11 12" key="1">
    <citation type="submission" date="2024-07" db="EMBL/GenBank/DDBJ databases">
        <title>Section-level genome sequencing and comparative genomics of Aspergillus sections Usti and Cavernicolus.</title>
        <authorList>
            <consortium name="Lawrence Berkeley National Laboratory"/>
            <person name="Nybo J.L."/>
            <person name="Vesth T.C."/>
            <person name="Theobald S."/>
            <person name="Frisvad J.C."/>
            <person name="Larsen T.O."/>
            <person name="Kjaerboelling I."/>
            <person name="Rothschild-Mancinelli K."/>
            <person name="Lyhne E.K."/>
            <person name="Kogle M.E."/>
            <person name="Barry K."/>
            <person name="Clum A."/>
            <person name="Na H."/>
            <person name="Ledsgaard L."/>
            <person name="Lin J."/>
            <person name="Lipzen A."/>
            <person name="Kuo A."/>
            <person name="Riley R."/>
            <person name="Mondo S."/>
            <person name="LaButti K."/>
            <person name="Haridas S."/>
            <person name="Pangalinan J."/>
            <person name="Salamov A.A."/>
            <person name="Simmons B.A."/>
            <person name="Magnuson J.K."/>
            <person name="Chen J."/>
            <person name="Drula E."/>
            <person name="Henrissat B."/>
            <person name="Wiebenga A."/>
            <person name="Lubbers R.J."/>
            <person name="Gomes A.C."/>
            <person name="Makela M.R."/>
            <person name="Stajich J."/>
            <person name="Grigoriev I.V."/>
            <person name="Mortensen U.H."/>
            <person name="De vries R.P."/>
            <person name="Baker S.E."/>
            <person name="Andersen M.R."/>
        </authorList>
    </citation>
    <scope>NUCLEOTIDE SEQUENCE [LARGE SCALE GENOMIC DNA]</scope>
    <source>
        <strain evidence="11 12">CBS 600.67</strain>
    </source>
</reference>
<keyword evidence="12" id="KW-1185">Reference proteome</keyword>
<dbReference type="InterPro" id="IPR019807">
    <property type="entry name" value="Hexokinase_BS"/>
</dbReference>
<dbReference type="Proteomes" id="UP001610335">
    <property type="component" value="Unassembled WGS sequence"/>
</dbReference>
<keyword evidence="4 8" id="KW-0547">Nucleotide-binding</keyword>
<evidence type="ECO:0000256" key="1">
    <source>
        <dbReference type="ARBA" id="ARBA00004888"/>
    </source>
</evidence>
<comment type="pathway">
    <text evidence="1">Carbohydrate degradation; glycolysis; D-glyceraldehyde 3-phosphate and glycerone phosphate from D-glucose: step 1/4.</text>
</comment>
<evidence type="ECO:0000259" key="9">
    <source>
        <dbReference type="Pfam" id="PF00349"/>
    </source>
</evidence>
<evidence type="ECO:0000256" key="2">
    <source>
        <dbReference type="ARBA" id="ARBA00009225"/>
    </source>
</evidence>
<keyword evidence="7 8" id="KW-0324">Glycolysis</keyword>
<keyword evidence="5 8" id="KW-0418">Kinase</keyword>
<dbReference type="EMBL" id="JBFXLS010000013">
    <property type="protein sequence ID" value="KAL2830215.1"/>
    <property type="molecule type" value="Genomic_DNA"/>
</dbReference>
<gene>
    <name evidence="11" type="ORF">BDW59DRAFT_158548</name>
</gene>
<sequence>MSALLEEATRIAAQFDYPPEQVQRAVKEYIREIDEGLSEEGATLSQIPTFVTSVPNGTEKGLYLAVDLGGTNFRVCSIDLHGNNTFSLTQAKIMIPRELMTSGSSKELFLFLARQIESFLRIHHNEHFEAHLRRMVEAKEEDLFDLGFTFSFPVRQLGINKGTLIRWTKGFDIPDAVGQDVCALLQDAIDELNLPVRVAALVNDTVGTLMARSYTSPGETGTFLGAIFGTGTNGAYVEKLDRVTKMGNIEHSDYDKSTGEMIINAEWGSFDNHLSVLPNTKYDQQLDTDSINPGIQMFEKRVSGMFLGEILRLALLDLHESLGLFKSSTSSNAFVPKSSQIYRQWGIDTSLLSLVEADKTKNFEQIKSALKDHLKIEHASDDDAKSVQIVAHAIAKRAARLGAVAISAILISTGKLQTDDVVDIGVDGSLVEYHPSFSSLLREALREVPEVGAAGDKKIRIGISKDGSGVGAALIALVASKEGTQRPVS</sequence>
<name>A0ABR4IR23_9EURO</name>
<dbReference type="InterPro" id="IPR022672">
    <property type="entry name" value="Hexokinase_N"/>
</dbReference>
<organism evidence="11 12">
    <name type="scientific">Aspergillus cavernicola</name>
    <dbReference type="NCBI Taxonomy" id="176166"/>
    <lineage>
        <taxon>Eukaryota</taxon>
        <taxon>Fungi</taxon>
        <taxon>Dikarya</taxon>
        <taxon>Ascomycota</taxon>
        <taxon>Pezizomycotina</taxon>
        <taxon>Eurotiomycetes</taxon>
        <taxon>Eurotiomycetidae</taxon>
        <taxon>Eurotiales</taxon>
        <taxon>Aspergillaceae</taxon>
        <taxon>Aspergillus</taxon>
        <taxon>Aspergillus subgen. Nidulantes</taxon>
    </lineage>
</organism>
<dbReference type="PROSITE" id="PS51748">
    <property type="entry name" value="HEXOKINASE_2"/>
    <property type="match status" value="1"/>
</dbReference>
<comment type="caution">
    <text evidence="11">The sequence shown here is derived from an EMBL/GenBank/DDBJ whole genome shotgun (WGS) entry which is preliminary data.</text>
</comment>
<dbReference type="Gene3D" id="3.40.367.20">
    <property type="match status" value="1"/>
</dbReference>
<protein>
    <recommendedName>
        <fullName evidence="8">Phosphotransferase</fullName>
        <ecNumber evidence="8">2.7.1.-</ecNumber>
    </recommendedName>
</protein>
<feature type="domain" description="Hexokinase C-terminal" evidence="10">
    <location>
        <begin position="224"/>
        <end position="478"/>
    </location>
</feature>
<dbReference type="EC" id="2.7.1.-" evidence="8"/>
<comment type="similarity">
    <text evidence="2 8">Belongs to the hexokinase family.</text>
</comment>
<dbReference type="PANTHER" id="PTHR19443">
    <property type="entry name" value="HEXOKINASE"/>
    <property type="match status" value="1"/>
</dbReference>
<evidence type="ECO:0000256" key="3">
    <source>
        <dbReference type="ARBA" id="ARBA00022679"/>
    </source>
</evidence>
<evidence type="ECO:0000256" key="7">
    <source>
        <dbReference type="ARBA" id="ARBA00023152"/>
    </source>
</evidence>
<dbReference type="Gene3D" id="3.30.420.40">
    <property type="match status" value="1"/>
</dbReference>
<dbReference type="SUPFAM" id="SSF53067">
    <property type="entry name" value="Actin-like ATPase domain"/>
    <property type="match status" value="2"/>
</dbReference>
<keyword evidence="3 8" id="KW-0808">Transferase</keyword>
<dbReference type="InterPro" id="IPR022673">
    <property type="entry name" value="Hexokinase_C"/>
</dbReference>
<dbReference type="PANTHER" id="PTHR19443:SF30">
    <property type="entry name" value="GLUCOKINASE-1-RELATED"/>
    <property type="match status" value="1"/>
</dbReference>
<keyword evidence="6 8" id="KW-0067">ATP-binding</keyword>
<dbReference type="InterPro" id="IPR001312">
    <property type="entry name" value="Hexokinase"/>
</dbReference>
<evidence type="ECO:0000256" key="5">
    <source>
        <dbReference type="ARBA" id="ARBA00022777"/>
    </source>
</evidence>
<evidence type="ECO:0000256" key="4">
    <source>
        <dbReference type="ARBA" id="ARBA00022741"/>
    </source>
</evidence>